<dbReference type="SFLD" id="SFLDS00003">
    <property type="entry name" value="Haloacid_Dehalogenase"/>
    <property type="match status" value="1"/>
</dbReference>
<dbReference type="InterPro" id="IPR041492">
    <property type="entry name" value="HAD_2"/>
</dbReference>
<gene>
    <name evidence="1" type="ORF">EDD60_10970</name>
</gene>
<name>A0A4R3Z1D4_9FIRM</name>
<accession>A0A4R3Z1D4</accession>
<dbReference type="Proteomes" id="UP000295515">
    <property type="component" value="Unassembled WGS sequence"/>
</dbReference>
<evidence type="ECO:0000313" key="1">
    <source>
        <dbReference type="EMBL" id="TCV99488.1"/>
    </source>
</evidence>
<dbReference type="RefSeq" id="WP_066445815.1">
    <property type="nucleotide sequence ID" value="NZ_JADMQS010000003.1"/>
</dbReference>
<dbReference type="Gene3D" id="3.40.50.1000">
    <property type="entry name" value="HAD superfamily/HAD-like"/>
    <property type="match status" value="1"/>
</dbReference>
<dbReference type="CDD" id="cd02603">
    <property type="entry name" value="HAD_sEH-N_like"/>
    <property type="match status" value="1"/>
</dbReference>
<dbReference type="InterPro" id="IPR006439">
    <property type="entry name" value="HAD-SF_hydro_IA"/>
</dbReference>
<dbReference type="PRINTS" id="PR00413">
    <property type="entry name" value="HADHALOGNASE"/>
</dbReference>
<dbReference type="PANTHER" id="PTHR43611:SF3">
    <property type="entry name" value="FLAVIN MONONUCLEOTIDE HYDROLASE 1, CHLOROPLATIC"/>
    <property type="match status" value="1"/>
</dbReference>
<reference evidence="1 2" key="1">
    <citation type="submission" date="2019-03" db="EMBL/GenBank/DDBJ databases">
        <title>Genomic Encyclopedia of Type Strains, Phase IV (KMG-IV): sequencing the most valuable type-strain genomes for metagenomic binning, comparative biology and taxonomic classification.</title>
        <authorList>
            <person name="Goeker M."/>
        </authorList>
    </citation>
    <scope>NUCLEOTIDE SEQUENCE [LARGE SCALE GENOMIC DNA]</scope>
    <source>
        <strain evidence="1 2">DSM 29487</strain>
    </source>
</reference>
<protein>
    <submittedName>
        <fullName evidence="1">Putative hydrolase of the HAD superfamily</fullName>
    </submittedName>
</protein>
<dbReference type="InterPro" id="IPR036412">
    <property type="entry name" value="HAD-like_sf"/>
</dbReference>
<dbReference type="NCBIfam" id="TIGR01509">
    <property type="entry name" value="HAD-SF-IA-v3"/>
    <property type="match status" value="1"/>
</dbReference>
<proteinExistence type="predicted"/>
<organism evidence="1 2">
    <name type="scientific">Longibaculum muris</name>
    <dbReference type="NCBI Taxonomy" id="1796628"/>
    <lineage>
        <taxon>Bacteria</taxon>
        <taxon>Bacillati</taxon>
        <taxon>Bacillota</taxon>
        <taxon>Erysipelotrichia</taxon>
        <taxon>Erysipelotrichales</taxon>
        <taxon>Coprobacillaceae</taxon>
        <taxon>Longibaculum</taxon>
    </lineage>
</organism>
<dbReference type="Gene3D" id="1.10.150.240">
    <property type="entry name" value="Putative phosphatase, domain 2"/>
    <property type="match status" value="1"/>
</dbReference>
<keyword evidence="1" id="KW-0378">Hydrolase</keyword>
<dbReference type="SFLD" id="SFLDG01129">
    <property type="entry name" value="C1.5:_HAD__Beta-PGM__Phosphata"/>
    <property type="match status" value="1"/>
</dbReference>
<dbReference type="SUPFAM" id="SSF56784">
    <property type="entry name" value="HAD-like"/>
    <property type="match status" value="1"/>
</dbReference>
<evidence type="ECO:0000313" key="2">
    <source>
        <dbReference type="Proteomes" id="UP000295515"/>
    </source>
</evidence>
<dbReference type="InterPro" id="IPR023198">
    <property type="entry name" value="PGP-like_dom2"/>
</dbReference>
<dbReference type="EMBL" id="SMCQ01000009">
    <property type="protein sequence ID" value="TCV99488.1"/>
    <property type="molecule type" value="Genomic_DNA"/>
</dbReference>
<dbReference type="GO" id="GO:0016787">
    <property type="term" value="F:hydrolase activity"/>
    <property type="evidence" value="ECO:0007669"/>
    <property type="project" value="UniProtKB-KW"/>
</dbReference>
<dbReference type="GeneID" id="98915355"/>
<dbReference type="PANTHER" id="PTHR43611">
    <property type="entry name" value="ALPHA-D-GLUCOSE 1-PHOSPHATE PHOSPHATASE"/>
    <property type="match status" value="1"/>
</dbReference>
<dbReference type="AlphaFoldDB" id="A0A4R3Z1D4"/>
<keyword evidence="2" id="KW-1185">Reference proteome</keyword>
<comment type="caution">
    <text evidence="1">The sequence shown here is derived from an EMBL/GenBank/DDBJ whole genome shotgun (WGS) entry which is preliminary data.</text>
</comment>
<dbReference type="Pfam" id="PF13419">
    <property type="entry name" value="HAD_2"/>
    <property type="match status" value="1"/>
</dbReference>
<dbReference type="InterPro" id="IPR023214">
    <property type="entry name" value="HAD_sf"/>
</dbReference>
<sequence length="198" mass="23221">MKNIIFDIGNVLLDFQPEKYLRQYFNESVMGDLMTIIFSSDEWIDLDLGHIMIQDAIQSLTLKHPHYHDEITFVLNNWTHMMVPLQKNVDLVYKLKDKGYSLYLLSNFHSEAILTMYQRYDFFKLFDGAVISADEHLVKPDERIYQKLLERYTLLPEESIFIDDMLANINAAKTLGINGIHLPYGNDLKSELEKLKII</sequence>